<dbReference type="EMBL" id="JANHOG010000447">
    <property type="protein sequence ID" value="KAJ3554266.1"/>
    <property type="molecule type" value="Genomic_DNA"/>
</dbReference>
<reference evidence="1" key="1">
    <citation type="submission" date="2022-07" db="EMBL/GenBank/DDBJ databases">
        <title>Genome Sequence of Phlebia brevispora.</title>
        <authorList>
            <person name="Buettner E."/>
        </authorList>
    </citation>
    <scope>NUCLEOTIDE SEQUENCE</scope>
    <source>
        <strain evidence="1">MPL23</strain>
    </source>
</reference>
<evidence type="ECO:0000313" key="2">
    <source>
        <dbReference type="Proteomes" id="UP001148662"/>
    </source>
</evidence>
<evidence type="ECO:0000313" key="1">
    <source>
        <dbReference type="EMBL" id="KAJ3554266.1"/>
    </source>
</evidence>
<gene>
    <name evidence="1" type="ORF">NM688_g3199</name>
</gene>
<sequence length="231" mass="25119">MQYRHGKEAAGHVRSCKSASRTESNALQARKVLTPGALLLPVPIASSGPITGCVPSCGQLSRRHTGVAELAAEATVRAEGDRRKLREQCNFSTSTRFFQFLFSYGLHVDAFRTEASVSRLSPVSLQLTDLHSFAQAVKVPKTMHRIHSDAGDRRHQACLTALTVSAFDLLTIWIIRGILHERAVQTDRRLVLCTGCPGPQSADSTAMPGIIIIKPISPRLQCPRSTCLPPG</sequence>
<accession>A0ACC1T742</accession>
<comment type="caution">
    <text evidence="1">The sequence shown here is derived from an EMBL/GenBank/DDBJ whole genome shotgun (WGS) entry which is preliminary data.</text>
</comment>
<dbReference type="Proteomes" id="UP001148662">
    <property type="component" value="Unassembled WGS sequence"/>
</dbReference>
<name>A0ACC1T742_9APHY</name>
<organism evidence="1 2">
    <name type="scientific">Phlebia brevispora</name>
    <dbReference type="NCBI Taxonomy" id="194682"/>
    <lineage>
        <taxon>Eukaryota</taxon>
        <taxon>Fungi</taxon>
        <taxon>Dikarya</taxon>
        <taxon>Basidiomycota</taxon>
        <taxon>Agaricomycotina</taxon>
        <taxon>Agaricomycetes</taxon>
        <taxon>Polyporales</taxon>
        <taxon>Meruliaceae</taxon>
        <taxon>Phlebia</taxon>
    </lineage>
</organism>
<keyword evidence="2" id="KW-1185">Reference proteome</keyword>
<protein>
    <submittedName>
        <fullName evidence="1">Uncharacterized protein</fullName>
    </submittedName>
</protein>
<proteinExistence type="predicted"/>